<protein>
    <submittedName>
        <fullName evidence="2">Uncharacterized protein</fullName>
    </submittedName>
</protein>
<reference evidence="3" key="2">
    <citation type="submission" date="2015-01" db="EMBL/GenBank/DDBJ databases">
        <title>Evolutionary Origins and Diversification of the Mycorrhizal Mutualists.</title>
        <authorList>
            <consortium name="DOE Joint Genome Institute"/>
            <consortium name="Mycorrhizal Genomics Consortium"/>
            <person name="Kohler A."/>
            <person name="Kuo A."/>
            <person name="Nagy L.G."/>
            <person name="Floudas D."/>
            <person name="Copeland A."/>
            <person name="Barry K.W."/>
            <person name="Cichocki N."/>
            <person name="Veneault-Fourrey C."/>
            <person name="LaButti K."/>
            <person name="Lindquist E.A."/>
            <person name="Lipzen A."/>
            <person name="Lundell T."/>
            <person name="Morin E."/>
            <person name="Murat C."/>
            <person name="Riley R."/>
            <person name="Ohm R."/>
            <person name="Sun H."/>
            <person name="Tunlid A."/>
            <person name="Henrissat B."/>
            <person name="Grigoriev I.V."/>
            <person name="Hibbett D.S."/>
            <person name="Martin F."/>
        </authorList>
    </citation>
    <scope>NUCLEOTIDE SEQUENCE [LARGE SCALE GENOMIC DNA]</scope>
    <source>
        <strain evidence="3">MAFF 305830</strain>
    </source>
</reference>
<keyword evidence="1" id="KW-0472">Membrane</keyword>
<gene>
    <name evidence="2" type="ORF">M408DRAFT_146609</name>
</gene>
<name>A0A0C2XFW0_SERVB</name>
<dbReference type="Proteomes" id="UP000054097">
    <property type="component" value="Unassembled WGS sequence"/>
</dbReference>
<evidence type="ECO:0000313" key="2">
    <source>
        <dbReference type="EMBL" id="KIM27972.1"/>
    </source>
</evidence>
<evidence type="ECO:0000313" key="3">
    <source>
        <dbReference type="Proteomes" id="UP000054097"/>
    </source>
</evidence>
<dbReference type="HOGENOM" id="CLU_2980548_0_0_1"/>
<evidence type="ECO:0000256" key="1">
    <source>
        <dbReference type="SAM" id="Phobius"/>
    </source>
</evidence>
<reference evidence="2 3" key="1">
    <citation type="submission" date="2014-04" db="EMBL/GenBank/DDBJ databases">
        <authorList>
            <consortium name="DOE Joint Genome Institute"/>
            <person name="Kuo A."/>
            <person name="Zuccaro A."/>
            <person name="Kohler A."/>
            <person name="Nagy L.G."/>
            <person name="Floudas D."/>
            <person name="Copeland A."/>
            <person name="Barry K.W."/>
            <person name="Cichocki N."/>
            <person name="Veneault-Fourrey C."/>
            <person name="LaButti K."/>
            <person name="Lindquist E.A."/>
            <person name="Lipzen A."/>
            <person name="Lundell T."/>
            <person name="Morin E."/>
            <person name="Murat C."/>
            <person name="Sun H."/>
            <person name="Tunlid A."/>
            <person name="Henrissat B."/>
            <person name="Grigoriev I.V."/>
            <person name="Hibbett D.S."/>
            <person name="Martin F."/>
            <person name="Nordberg H.P."/>
            <person name="Cantor M.N."/>
            <person name="Hua S.X."/>
        </authorList>
    </citation>
    <scope>NUCLEOTIDE SEQUENCE [LARGE SCALE GENOMIC DNA]</scope>
    <source>
        <strain evidence="2 3">MAFF 305830</strain>
    </source>
</reference>
<dbReference type="AlphaFoldDB" id="A0A0C2XFW0"/>
<accession>A0A0C2XFW0</accession>
<dbReference type="EMBL" id="KN824295">
    <property type="protein sequence ID" value="KIM27972.1"/>
    <property type="molecule type" value="Genomic_DNA"/>
</dbReference>
<keyword evidence="1" id="KW-1133">Transmembrane helix</keyword>
<organism evidence="2 3">
    <name type="scientific">Serendipita vermifera MAFF 305830</name>
    <dbReference type="NCBI Taxonomy" id="933852"/>
    <lineage>
        <taxon>Eukaryota</taxon>
        <taxon>Fungi</taxon>
        <taxon>Dikarya</taxon>
        <taxon>Basidiomycota</taxon>
        <taxon>Agaricomycotina</taxon>
        <taxon>Agaricomycetes</taxon>
        <taxon>Sebacinales</taxon>
        <taxon>Serendipitaceae</taxon>
        <taxon>Serendipita</taxon>
    </lineage>
</organism>
<keyword evidence="1" id="KW-0812">Transmembrane</keyword>
<proteinExistence type="predicted"/>
<feature type="transmembrane region" description="Helical" evidence="1">
    <location>
        <begin position="20"/>
        <end position="44"/>
    </location>
</feature>
<keyword evidence="3" id="KW-1185">Reference proteome</keyword>
<sequence length="58" mass="6830">MEVEDAPLGRFTFFPRIWSISASISSIVSRLLLPIVWMWVFLVARPLQILLPHQNHHY</sequence>